<evidence type="ECO:0000313" key="1">
    <source>
        <dbReference type="EMBL" id="VDN81896.1"/>
    </source>
</evidence>
<organism evidence="3">
    <name type="scientific">Brugia pahangi</name>
    <name type="common">Filarial nematode worm</name>
    <dbReference type="NCBI Taxonomy" id="6280"/>
    <lineage>
        <taxon>Eukaryota</taxon>
        <taxon>Metazoa</taxon>
        <taxon>Ecdysozoa</taxon>
        <taxon>Nematoda</taxon>
        <taxon>Chromadorea</taxon>
        <taxon>Rhabditida</taxon>
        <taxon>Spirurina</taxon>
        <taxon>Spiruromorpha</taxon>
        <taxon>Filarioidea</taxon>
        <taxon>Onchocercidae</taxon>
        <taxon>Brugia</taxon>
    </lineage>
</organism>
<evidence type="ECO:0000313" key="3">
    <source>
        <dbReference type="WBParaSite" id="BPAG_0000070901-mRNA-1"/>
    </source>
</evidence>
<sequence>MIFINPEIHEERKNSFPQILLDVTASEPHVRRGDPGIEYPVLTVHLVVVYQSQEFKPYFNIRLLFRFPTMTSICHIVMRKQCHAEIVNKCVHYAFPTFLKRHVWKTKYTALHVSQFVQCIDKLQDYGEEQCLLCNRRGKYMRSAEKRFSN</sequence>
<dbReference type="AlphaFoldDB" id="A0A0N4SYA8"/>
<dbReference type="EMBL" id="UZAD01000037">
    <property type="protein sequence ID" value="VDN81896.1"/>
    <property type="molecule type" value="Genomic_DNA"/>
</dbReference>
<dbReference type="WBParaSite" id="BPAG_0000070901-mRNA-1">
    <property type="protein sequence ID" value="BPAG_0000070901-mRNA-1"/>
    <property type="gene ID" value="BPAG_0000070901"/>
</dbReference>
<dbReference type="Proteomes" id="UP000278627">
    <property type="component" value="Unassembled WGS sequence"/>
</dbReference>
<evidence type="ECO:0000313" key="2">
    <source>
        <dbReference type="Proteomes" id="UP000278627"/>
    </source>
</evidence>
<proteinExistence type="predicted"/>
<accession>A0A0N4SYA8</accession>
<reference evidence="3" key="1">
    <citation type="submission" date="2017-02" db="UniProtKB">
        <authorList>
            <consortium name="WormBaseParasite"/>
        </authorList>
    </citation>
    <scope>IDENTIFICATION</scope>
</reference>
<keyword evidence="2" id="KW-1185">Reference proteome</keyword>
<name>A0A0N4SYA8_BRUPA</name>
<reference evidence="1 2" key="2">
    <citation type="submission" date="2018-11" db="EMBL/GenBank/DDBJ databases">
        <authorList>
            <consortium name="Pathogen Informatics"/>
        </authorList>
    </citation>
    <scope>NUCLEOTIDE SEQUENCE [LARGE SCALE GENOMIC DNA]</scope>
</reference>
<protein>
    <submittedName>
        <fullName evidence="1 3">Uncharacterized protein</fullName>
    </submittedName>
</protein>
<gene>
    <name evidence="1" type="ORF">BPAG_LOCUS710</name>
</gene>